<gene>
    <name evidence="1" type="ordered locus">RB2501_14779</name>
</gene>
<evidence type="ECO:0000313" key="1">
    <source>
        <dbReference type="EMBL" id="EAR15602.1"/>
    </source>
</evidence>
<protein>
    <submittedName>
        <fullName evidence="1">Uncharacterized protein</fullName>
    </submittedName>
</protein>
<dbReference type="STRING" id="313596.RB2501_14779"/>
<dbReference type="AlphaFoldDB" id="A4CL53"/>
<reference evidence="1 2" key="1">
    <citation type="journal article" date="2009" name="J. Bacteriol.">
        <title>Complete genome sequence of Robiginitalea biformata HTCC2501.</title>
        <authorList>
            <person name="Oh H.M."/>
            <person name="Giovannoni S.J."/>
            <person name="Lee K."/>
            <person name="Ferriera S."/>
            <person name="Johnson J."/>
            <person name="Cho J.C."/>
        </authorList>
    </citation>
    <scope>NUCLEOTIDE SEQUENCE [LARGE SCALE GENOMIC DNA]</scope>
    <source>
        <strain evidence="2">ATCC BAA-864 / HTCC2501 / KCTC 12146</strain>
    </source>
</reference>
<evidence type="ECO:0000313" key="2">
    <source>
        <dbReference type="Proteomes" id="UP000009049"/>
    </source>
</evidence>
<dbReference type="OrthoDB" id="1488805at2"/>
<dbReference type="RefSeq" id="WP_015754918.1">
    <property type="nucleotide sequence ID" value="NC_013222.1"/>
</dbReference>
<sequence>MKKLLAGICLFLAFYGHGQEYVDVLNLSYGISPETGYEAGPGETRIDHADLNLFMPIPLSEKTALITGALGTLNRLKPYPGSESMALYNLGGLLGLNIEHPNYWSTLHLLIPRQSSSFQYGRTKFQLGTLQLVQKKLATHKNFSFGFYMNTEEYGIMFVPIGGYYYRHPDDLWEFSALLPSRGDINLRIVPRLRAGLTFDGLGSSFPIENADFGKAYVQRISNDLSAYLQYRLTPSLIFAVRSGYSLNRSYRIYAADDKVAISIANIFIRDPRTVLNESIRGGFLFNFRFTYRFHLTPEN</sequence>
<dbReference type="KEGG" id="rbi:RB2501_14779"/>
<name>A4CL53_ROBBH</name>
<dbReference type="Proteomes" id="UP000009049">
    <property type="component" value="Chromosome"/>
</dbReference>
<dbReference type="HOGENOM" id="CLU_920834_0_0_10"/>
<dbReference type="EMBL" id="CP001712">
    <property type="protein sequence ID" value="EAR15602.1"/>
    <property type="molecule type" value="Genomic_DNA"/>
</dbReference>
<keyword evidence="2" id="KW-1185">Reference proteome</keyword>
<organism evidence="1 2">
    <name type="scientific">Robiginitalea biformata (strain ATCC BAA-864 / DSM 15991 / KCTC 12146 / HTCC2501)</name>
    <dbReference type="NCBI Taxonomy" id="313596"/>
    <lineage>
        <taxon>Bacteria</taxon>
        <taxon>Pseudomonadati</taxon>
        <taxon>Bacteroidota</taxon>
        <taxon>Flavobacteriia</taxon>
        <taxon>Flavobacteriales</taxon>
        <taxon>Flavobacteriaceae</taxon>
        <taxon>Robiginitalea</taxon>
    </lineage>
</organism>
<dbReference type="eggNOG" id="ENOG502ZCHZ">
    <property type="taxonomic scope" value="Bacteria"/>
</dbReference>
<accession>A4CL53</accession>
<proteinExistence type="predicted"/>